<dbReference type="EMBL" id="UINC01006058">
    <property type="protein sequence ID" value="SVA25210.1"/>
    <property type="molecule type" value="Genomic_DNA"/>
</dbReference>
<proteinExistence type="predicted"/>
<protein>
    <submittedName>
        <fullName evidence="1">Uncharacterized protein</fullName>
    </submittedName>
</protein>
<organism evidence="1">
    <name type="scientific">marine metagenome</name>
    <dbReference type="NCBI Taxonomy" id="408172"/>
    <lineage>
        <taxon>unclassified sequences</taxon>
        <taxon>metagenomes</taxon>
        <taxon>ecological metagenomes</taxon>
    </lineage>
</organism>
<accession>A0A381UAJ6</accession>
<evidence type="ECO:0000313" key="1">
    <source>
        <dbReference type="EMBL" id="SVA25210.1"/>
    </source>
</evidence>
<name>A0A381UAJ6_9ZZZZ</name>
<dbReference type="AlphaFoldDB" id="A0A381UAJ6"/>
<reference evidence="1" key="1">
    <citation type="submission" date="2018-05" db="EMBL/GenBank/DDBJ databases">
        <authorList>
            <person name="Lanie J.A."/>
            <person name="Ng W.-L."/>
            <person name="Kazmierczak K.M."/>
            <person name="Andrzejewski T.M."/>
            <person name="Davidsen T.M."/>
            <person name="Wayne K.J."/>
            <person name="Tettelin H."/>
            <person name="Glass J.I."/>
            <person name="Rusch D."/>
            <person name="Podicherti R."/>
            <person name="Tsui H.-C.T."/>
            <person name="Winkler M.E."/>
        </authorList>
    </citation>
    <scope>NUCLEOTIDE SEQUENCE</scope>
</reference>
<sequence>MAPGPGFEPGFEAPQAPVIPSYTIRARGAMAPLL</sequence>
<gene>
    <name evidence="1" type="ORF">METZ01_LOCUS78064</name>
</gene>